<dbReference type="EMBL" id="KE504245">
    <property type="protein sequence ID" value="EPS94087.1"/>
    <property type="molecule type" value="Genomic_DNA"/>
</dbReference>
<dbReference type="AlphaFoldDB" id="S8DN46"/>
<dbReference type="Proteomes" id="UP000015241">
    <property type="component" value="Unassembled WGS sequence"/>
</dbReference>
<proteinExistence type="predicted"/>
<protein>
    <submittedName>
        <fullName evidence="2">Uncharacterized protein</fullName>
    </submittedName>
</protein>
<organism evidence="2 3">
    <name type="scientific">Fomitopsis schrenkii</name>
    <name type="common">Brown rot fungus</name>
    <dbReference type="NCBI Taxonomy" id="2126942"/>
    <lineage>
        <taxon>Eukaryota</taxon>
        <taxon>Fungi</taxon>
        <taxon>Dikarya</taxon>
        <taxon>Basidiomycota</taxon>
        <taxon>Agaricomycotina</taxon>
        <taxon>Agaricomycetes</taxon>
        <taxon>Polyporales</taxon>
        <taxon>Fomitopsis</taxon>
    </lineage>
</organism>
<evidence type="ECO:0000313" key="3">
    <source>
        <dbReference type="Proteomes" id="UP000015241"/>
    </source>
</evidence>
<sequence>MHTSGTVNPDLSRDSSSSTPSVMISRTDYPGTASTPPSDILADVFLDDPSEDRLLIPLVSVSLDLLDVTEVNNPRDFLCEAAEIVGSTYQGVTD</sequence>
<accession>S8DN46</accession>
<keyword evidence="3" id="KW-1185">Reference proteome</keyword>
<dbReference type="InParanoid" id="S8DN46"/>
<dbReference type="HOGENOM" id="CLU_2386189_0_0_1"/>
<evidence type="ECO:0000313" key="2">
    <source>
        <dbReference type="EMBL" id="EPS94087.1"/>
    </source>
</evidence>
<feature type="region of interest" description="Disordered" evidence="1">
    <location>
        <begin position="1"/>
        <end position="37"/>
    </location>
</feature>
<gene>
    <name evidence="2" type="ORF">FOMPIDRAFT_93912</name>
</gene>
<evidence type="ECO:0000256" key="1">
    <source>
        <dbReference type="SAM" id="MobiDB-lite"/>
    </source>
</evidence>
<reference evidence="2 3" key="1">
    <citation type="journal article" date="2012" name="Science">
        <title>The Paleozoic origin of enzymatic lignin decomposition reconstructed from 31 fungal genomes.</title>
        <authorList>
            <person name="Floudas D."/>
            <person name="Binder M."/>
            <person name="Riley R."/>
            <person name="Barry K."/>
            <person name="Blanchette R.A."/>
            <person name="Henrissat B."/>
            <person name="Martinez A.T."/>
            <person name="Otillar R."/>
            <person name="Spatafora J.W."/>
            <person name="Yadav J.S."/>
            <person name="Aerts A."/>
            <person name="Benoit I."/>
            <person name="Boyd A."/>
            <person name="Carlson A."/>
            <person name="Copeland A."/>
            <person name="Coutinho P.M."/>
            <person name="de Vries R.P."/>
            <person name="Ferreira P."/>
            <person name="Findley K."/>
            <person name="Foster B."/>
            <person name="Gaskell J."/>
            <person name="Glotzer D."/>
            <person name="Gorecki P."/>
            <person name="Heitman J."/>
            <person name="Hesse C."/>
            <person name="Hori C."/>
            <person name="Igarashi K."/>
            <person name="Jurgens J.A."/>
            <person name="Kallen N."/>
            <person name="Kersten P."/>
            <person name="Kohler A."/>
            <person name="Kuees U."/>
            <person name="Kumar T.K.A."/>
            <person name="Kuo A."/>
            <person name="LaButti K."/>
            <person name="Larrondo L.F."/>
            <person name="Lindquist E."/>
            <person name="Ling A."/>
            <person name="Lombard V."/>
            <person name="Lucas S."/>
            <person name="Lundell T."/>
            <person name="Martin R."/>
            <person name="McLaughlin D.J."/>
            <person name="Morgenstern I."/>
            <person name="Morin E."/>
            <person name="Murat C."/>
            <person name="Nagy L.G."/>
            <person name="Nolan M."/>
            <person name="Ohm R.A."/>
            <person name="Patyshakuliyeva A."/>
            <person name="Rokas A."/>
            <person name="Ruiz-Duenas F.J."/>
            <person name="Sabat G."/>
            <person name="Salamov A."/>
            <person name="Samejima M."/>
            <person name="Schmutz J."/>
            <person name="Slot J.C."/>
            <person name="St John F."/>
            <person name="Stenlid J."/>
            <person name="Sun H."/>
            <person name="Sun S."/>
            <person name="Syed K."/>
            <person name="Tsang A."/>
            <person name="Wiebenga A."/>
            <person name="Young D."/>
            <person name="Pisabarro A."/>
            <person name="Eastwood D.C."/>
            <person name="Martin F."/>
            <person name="Cullen D."/>
            <person name="Grigoriev I.V."/>
            <person name="Hibbett D.S."/>
        </authorList>
    </citation>
    <scope>NUCLEOTIDE SEQUENCE</scope>
    <source>
        <strain evidence="3">FP-58527</strain>
    </source>
</reference>
<name>S8DN46_FOMSC</name>